<dbReference type="PIRSF" id="PIRSF005962">
    <property type="entry name" value="Pept_M20D_amidohydro"/>
    <property type="match status" value="1"/>
</dbReference>
<dbReference type="Gene3D" id="3.40.630.10">
    <property type="entry name" value="Zn peptidases"/>
    <property type="match status" value="1"/>
</dbReference>
<feature type="binding site" evidence="2">
    <location>
        <position position="367"/>
    </location>
    <ligand>
        <name>Mn(2+)</name>
        <dbReference type="ChEBI" id="CHEBI:29035"/>
        <label>2</label>
    </ligand>
</feature>
<proteinExistence type="predicted"/>
<dbReference type="NCBIfam" id="TIGR01891">
    <property type="entry name" value="amidohydrolases"/>
    <property type="match status" value="1"/>
</dbReference>
<dbReference type="InterPro" id="IPR036264">
    <property type="entry name" value="Bact_exopeptidase_dim_dom"/>
</dbReference>
<dbReference type="Proteomes" id="UP000233782">
    <property type="component" value="Unassembled WGS sequence"/>
</dbReference>
<dbReference type="PANTHER" id="PTHR11014">
    <property type="entry name" value="PEPTIDASE M20 FAMILY MEMBER"/>
    <property type="match status" value="1"/>
</dbReference>
<comment type="cofactor">
    <cofactor evidence="2">
        <name>Mn(2+)</name>
        <dbReference type="ChEBI" id="CHEBI:29035"/>
    </cofactor>
    <text evidence="2">The Mn(2+) ion enhances activity.</text>
</comment>
<dbReference type="GO" id="GO:0046872">
    <property type="term" value="F:metal ion binding"/>
    <property type="evidence" value="ECO:0007669"/>
    <property type="project" value="UniProtKB-KW"/>
</dbReference>
<dbReference type="InterPro" id="IPR011650">
    <property type="entry name" value="Peptidase_M20_dimer"/>
</dbReference>
<dbReference type="Gene3D" id="3.30.70.360">
    <property type="match status" value="1"/>
</dbReference>
<protein>
    <submittedName>
        <fullName evidence="4">Amidohydrolase</fullName>
    </submittedName>
</protein>
<dbReference type="InterPro" id="IPR017439">
    <property type="entry name" value="Amidohydrolase"/>
</dbReference>
<evidence type="ECO:0000256" key="1">
    <source>
        <dbReference type="ARBA" id="ARBA00022801"/>
    </source>
</evidence>
<gene>
    <name evidence="4" type="ORF">BD749_0417</name>
</gene>
<evidence type="ECO:0000313" key="4">
    <source>
        <dbReference type="EMBL" id="PKV75475.1"/>
    </source>
</evidence>
<evidence type="ECO:0000313" key="5">
    <source>
        <dbReference type="Proteomes" id="UP000233782"/>
    </source>
</evidence>
<dbReference type="GO" id="GO:0016787">
    <property type="term" value="F:hydrolase activity"/>
    <property type="evidence" value="ECO:0007669"/>
    <property type="project" value="UniProtKB-KW"/>
</dbReference>
<name>A0A2N3V1I1_9BACT</name>
<feature type="binding site" evidence="2">
    <location>
        <position position="111"/>
    </location>
    <ligand>
        <name>Mn(2+)</name>
        <dbReference type="ChEBI" id="CHEBI:29035"/>
        <label>2</label>
    </ligand>
</feature>
<keyword evidence="2" id="KW-0479">Metal-binding</keyword>
<reference evidence="4 5" key="1">
    <citation type="submission" date="2017-12" db="EMBL/GenBank/DDBJ databases">
        <title>Genomic Encyclopedia of Type Strains, Phase III (KMG-III): the genomes of soil and plant-associated and newly described type strains.</title>
        <authorList>
            <person name="Whitman W."/>
        </authorList>
    </citation>
    <scope>NUCLEOTIDE SEQUENCE [LARGE SCALE GENOMIC DNA]</scope>
    <source>
        <strain evidence="4 5">LP43</strain>
    </source>
</reference>
<feature type="binding site" evidence="2">
    <location>
        <position position="146"/>
    </location>
    <ligand>
        <name>Mn(2+)</name>
        <dbReference type="ChEBI" id="CHEBI:29035"/>
        <label>2</label>
    </ligand>
</feature>
<dbReference type="AlphaFoldDB" id="A0A2N3V1I1"/>
<dbReference type="Pfam" id="PF01546">
    <property type="entry name" value="Peptidase_M20"/>
    <property type="match status" value="1"/>
</dbReference>
<organism evidence="4 5">
    <name type="scientific">Pontibacter ramchanderi</name>
    <dbReference type="NCBI Taxonomy" id="1179743"/>
    <lineage>
        <taxon>Bacteria</taxon>
        <taxon>Pseudomonadati</taxon>
        <taxon>Bacteroidota</taxon>
        <taxon>Cytophagia</taxon>
        <taxon>Cytophagales</taxon>
        <taxon>Hymenobacteraceae</taxon>
        <taxon>Pontibacter</taxon>
    </lineage>
</organism>
<dbReference type="InterPro" id="IPR002933">
    <property type="entry name" value="Peptidase_M20"/>
</dbReference>
<evidence type="ECO:0000259" key="3">
    <source>
        <dbReference type="Pfam" id="PF07687"/>
    </source>
</evidence>
<dbReference type="Pfam" id="PF07687">
    <property type="entry name" value="M20_dimer"/>
    <property type="match status" value="1"/>
</dbReference>
<accession>A0A2N3V1I1</accession>
<evidence type="ECO:0000256" key="2">
    <source>
        <dbReference type="PIRSR" id="PIRSR005962-1"/>
    </source>
</evidence>
<feature type="binding site" evidence="2">
    <location>
        <position position="113"/>
    </location>
    <ligand>
        <name>Mn(2+)</name>
        <dbReference type="ChEBI" id="CHEBI:29035"/>
        <label>2</label>
    </ligand>
</feature>
<feature type="binding site" evidence="2">
    <location>
        <position position="172"/>
    </location>
    <ligand>
        <name>Mn(2+)</name>
        <dbReference type="ChEBI" id="CHEBI:29035"/>
        <label>2</label>
    </ligand>
</feature>
<sequence length="395" mass="43181">MPFIPMPPTLAPIAIPDLKAIVALRHHLHQHPELSGLEEATSHTLQKFLRQYKPHDMLQDLGGTGFAVVFEGQETSAGPTVLFRAELDALPIIEQNELAYTSIHKGVSHKCGHDGHMAILVALASMLHHQPLAKGRAVLLFQPAEENGAGARAVLQSPAFQKLNPDLVFALHNIPGLPMGQVLTKPHTFAAASVGLKVNLFGKESHAAEPENGLNPGQAMSELIQTFNGLVRDQQNFQDLTLLTVVHARLGEVAFGTNPGFATVMATLRAFEQEDLNNLKSIATESVKSICVKYGLKFELEWVEEFPATRNHTEAVNTVEQAAQSLGMELQRSQQPMRWSEDFGHLTNRYSGALFGLGSGIDQPQLHHADYDFPDELIPAGASLFYRIAESVLNP</sequence>
<dbReference type="SUPFAM" id="SSF55031">
    <property type="entry name" value="Bacterial exopeptidase dimerisation domain"/>
    <property type="match status" value="1"/>
</dbReference>
<dbReference type="SUPFAM" id="SSF53187">
    <property type="entry name" value="Zn-dependent exopeptidases"/>
    <property type="match status" value="1"/>
</dbReference>
<dbReference type="PANTHER" id="PTHR11014:SF169">
    <property type="entry name" value="CLAN MH, FAMILY M20, PEPTIDASE T-LIKE METALLOPEPTIDASE"/>
    <property type="match status" value="1"/>
</dbReference>
<dbReference type="EMBL" id="PJMU01000001">
    <property type="protein sequence ID" value="PKV75475.1"/>
    <property type="molecule type" value="Genomic_DNA"/>
</dbReference>
<keyword evidence="5" id="KW-1185">Reference proteome</keyword>
<keyword evidence="1 4" id="KW-0378">Hydrolase</keyword>
<keyword evidence="2" id="KW-0464">Manganese</keyword>
<comment type="caution">
    <text evidence="4">The sequence shown here is derived from an EMBL/GenBank/DDBJ whole genome shotgun (WGS) entry which is preliminary data.</text>
</comment>
<feature type="domain" description="Peptidase M20 dimerisation" evidence="3">
    <location>
        <begin position="193"/>
        <end position="292"/>
    </location>
</feature>